<dbReference type="Gene3D" id="2.30.330.10">
    <property type="entry name" value="SpoA-like"/>
    <property type="match status" value="1"/>
</dbReference>
<feature type="domain" description="Flagellar motor switch protein FliN-like C-terminal" evidence="1">
    <location>
        <begin position="197"/>
        <end position="267"/>
    </location>
</feature>
<name>A0A1V2W7V2_9BURK</name>
<organism evidence="2 3">
    <name type="scientific">Burkholderia cenocepacia</name>
    <dbReference type="NCBI Taxonomy" id="95486"/>
    <lineage>
        <taxon>Bacteria</taxon>
        <taxon>Pseudomonadati</taxon>
        <taxon>Pseudomonadota</taxon>
        <taxon>Betaproteobacteria</taxon>
        <taxon>Burkholderiales</taxon>
        <taxon>Burkholderiaceae</taxon>
        <taxon>Burkholderia</taxon>
        <taxon>Burkholderia cepacia complex</taxon>
    </lineage>
</organism>
<gene>
    <name evidence="2" type="ORF">A8E72_08255</name>
</gene>
<dbReference type="OrthoDB" id="9022289at2"/>
<protein>
    <recommendedName>
        <fullName evidence="1">Flagellar motor switch protein FliN-like C-terminal domain-containing protein</fullName>
    </recommendedName>
</protein>
<evidence type="ECO:0000259" key="1">
    <source>
        <dbReference type="Pfam" id="PF01052"/>
    </source>
</evidence>
<dbReference type="Proteomes" id="UP000188543">
    <property type="component" value="Unassembled WGS sequence"/>
</dbReference>
<evidence type="ECO:0000313" key="2">
    <source>
        <dbReference type="EMBL" id="ONU89866.1"/>
    </source>
</evidence>
<dbReference type="InterPro" id="IPR001543">
    <property type="entry name" value="FliN-like_C"/>
</dbReference>
<comment type="caution">
    <text evidence="2">The sequence shown here is derived from an EMBL/GenBank/DDBJ whole genome shotgun (WGS) entry which is preliminary data.</text>
</comment>
<dbReference type="InterPro" id="IPR036429">
    <property type="entry name" value="SpoA-like_sf"/>
</dbReference>
<reference evidence="2 3" key="1">
    <citation type="submission" date="2016-08" db="EMBL/GenBank/DDBJ databases">
        <authorList>
            <person name="Seilhamer J.J."/>
        </authorList>
    </citation>
    <scope>NUCLEOTIDE SEQUENCE [LARGE SCALE GENOMIC DNA]</scope>
    <source>
        <strain evidence="2 3">VC14762</strain>
    </source>
</reference>
<dbReference type="AlphaFoldDB" id="A0A1V2W7V2"/>
<evidence type="ECO:0000313" key="3">
    <source>
        <dbReference type="Proteomes" id="UP000188543"/>
    </source>
</evidence>
<proteinExistence type="predicted"/>
<dbReference type="EMBL" id="MUTJ01000027">
    <property type="protein sequence ID" value="ONU89866.1"/>
    <property type="molecule type" value="Genomic_DNA"/>
</dbReference>
<accession>A0A1V2W7V2</accession>
<dbReference type="RefSeq" id="WP_060214283.1">
    <property type="nucleotide sequence ID" value="NZ_CADETK010000001.1"/>
</dbReference>
<dbReference type="Pfam" id="PF01052">
    <property type="entry name" value="FliMN_C"/>
    <property type="match status" value="1"/>
</dbReference>
<sequence length="273" mass="28643">MSVGPVTWRPAGNRDPDLARALFETALADWQSRWFGRPCFSLGDVASLPGTPPEPDARAQTSHWCAPGVRIDMSERSDRRLIDAAFAAGGHAFDNPACHDFLASIAAEIRDDLIASLCASPASSQTASAPAGNDFPAAAASFSGYGHFRLAIVAPDGDALALLFCDVRHIWNNGASDARTTPRSGIDIGLTPRRIALDTCQVALSVRLGRCELSAAQLTTLSPGDVIVLDRMIDAPATLVVDETSSTVAFGTPGHTGTSLSFKLTSLATPDSP</sequence>
<dbReference type="SUPFAM" id="SSF101801">
    <property type="entry name" value="Surface presentation of antigens (SPOA)"/>
    <property type="match status" value="1"/>
</dbReference>